<dbReference type="SMART" id="SM00448">
    <property type="entry name" value="REC"/>
    <property type="match status" value="1"/>
</dbReference>
<keyword evidence="8" id="KW-1185">Reference proteome</keyword>
<dbReference type="CDD" id="cd06170">
    <property type="entry name" value="LuxR_C_like"/>
    <property type="match status" value="1"/>
</dbReference>
<evidence type="ECO:0000259" key="6">
    <source>
        <dbReference type="PROSITE" id="PS50110"/>
    </source>
</evidence>
<dbReference type="Pfam" id="PF00072">
    <property type="entry name" value="Response_reg"/>
    <property type="match status" value="1"/>
</dbReference>
<name>A0A0C4YFB3_9BURK</name>
<dbReference type="Gene3D" id="1.10.10.10">
    <property type="entry name" value="Winged helix-like DNA-binding domain superfamily/Winged helix DNA-binding domain"/>
    <property type="match status" value="1"/>
</dbReference>
<evidence type="ECO:0000259" key="5">
    <source>
        <dbReference type="PROSITE" id="PS50043"/>
    </source>
</evidence>
<dbReference type="PRINTS" id="PR00038">
    <property type="entry name" value="HTHLUXR"/>
</dbReference>
<feature type="domain" description="Response regulatory" evidence="6">
    <location>
        <begin position="20"/>
        <end position="134"/>
    </location>
</feature>
<reference evidence="7 8" key="1">
    <citation type="journal article" date="2015" name="Genome Announc.">
        <title>Complete Genome Sequence of Cupriavidus basilensis 4G11, Isolated from the Oak Ridge Field Research Center Site.</title>
        <authorList>
            <person name="Ray J."/>
            <person name="Waters R.J."/>
            <person name="Skerker J.M."/>
            <person name="Kuehl J.V."/>
            <person name="Price M.N."/>
            <person name="Huang J."/>
            <person name="Chakraborty R."/>
            <person name="Arkin A.P."/>
            <person name="Deutschbauer A."/>
        </authorList>
    </citation>
    <scope>NUCLEOTIDE SEQUENCE [LARGE SCALE GENOMIC DNA]</scope>
    <source>
        <strain evidence="7">4G11</strain>
    </source>
</reference>
<evidence type="ECO:0000256" key="1">
    <source>
        <dbReference type="ARBA" id="ARBA00023015"/>
    </source>
</evidence>
<dbReference type="InterPro" id="IPR011006">
    <property type="entry name" value="CheY-like_superfamily"/>
</dbReference>
<dbReference type="Gene3D" id="3.40.50.2300">
    <property type="match status" value="1"/>
</dbReference>
<proteinExistence type="predicted"/>
<dbReference type="InterPro" id="IPR001789">
    <property type="entry name" value="Sig_transdc_resp-reg_receiver"/>
</dbReference>
<dbReference type="Pfam" id="PF00196">
    <property type="entry name" value="GerE"/>
    <property type="match status" value="1"/>
</dbReference>
<evidence type="ECO:0000256" key="4">
    <source>
        <dbReference type="PROSITE-ProRule" id="PRU00169"/>
    </source>
</evidence>
<sequence length="223" mass="23744">MAISDGYPGPGGAWLVDDGVVLVVDDDAALRDGIASLFRSMDIQVRTFACAAEFLCFPIPDVPCCLVLDVRLRGASGLELQAMLAAVGCPVPVVFISGHADVAMSVMAMRAGATHFLTKPFRDQDLLDAVTEAIGRDVQRRACEQRGRELKAAFETLTSREREVMALAAAGLMNKQIADDVGLSTVTVKIHRAQAMKKMGARTFADLVVMAHVLGLTNVAAQA</sequence>
<protein>
    <submittedName>
        <fullName evidence="7">Two-component response regulator</fullName>
    </submittedName>
</protein>
<dbReference type="InterPro" id="IPR016032">
    <property type="entry name" value="Sig_transdc_resp-reg_C-effctor"/>
</dbReference>
<dbReference type="SMART" id="SM00421">
    <property type="entry name" value="HTH_LUXR"/>
    <property type="match status" value="1"/>
</dbReference>
<dbReference type="OrthoDB" id="9802186at2"/>
<dbReference type="AlphaFoldDB" id="A0A0C4YFB3"/>
<keyword evidence="1" id="KW-0805">Transcription regulation</keyword>
<dbReference type="PROSITE" id="PS50110">
    <property type="entry name" value="RESPONSE_REGULATORY"/>
    <property type="match status" value="1"/>
</dbReference>
<dbReference type="GO" id="GO:0000160">
    <property type="term" value="P:phosphorelay signal transduction system"/>
    <property type="evidence" value="ECO:0007669"/>
    <property type="project" value="InterPro"/>
</dbReference>
<dbReference type="EMBL" id="CP010537">
    <property type="protein sequence ID" value="AJG24487.1"/>
    <property type="molecule type" value="Genomic_DNA"/>
</dbReference>
<keyword evidence="2" id="KW-0238">DNA-binding</keyword>
<organism evidence="7 8">
    <name type="scientific">Cupriavidus basilensis</name>
    <dbReference type="NCBI Taxonomy" id="68895"/>
    <lineage>
        <taxon>Bacteria</taxon>
        <taxon>Pseudomonadati</taxon>
        <taxon>Pseudomonadota</taxon>
        <taxon>Betaproteobacteria</taxon>
        <taxon>Burkholderiales</taxon>
        <taxon>Burkholderiaceae</taxon>
        <taxon>Cupriavidus</taxon>
    </lineage>
</organism>
<keyword evidence="3" id="KW-0804">Transcription</keyword>
<dbReference type="SUPFAM" id="SSF52172">
    <property type="entry name" value="CheY-like"/>
    <property type="match status" value="1"/>
</dbReference>
<dbReference type="STRING" id="68895.RR42_s2906"/>
<dbReference type="KEGG" id="cbw:RR42_s2906"/>
<keyword evidence="4" id="KW-0597">Phosphoprotein</keyword>
<dbReference type="SUPFAM" id="SSF46894">
    <property type="entry name" value="C-terminal effector domain of the bipartite response regulators"/>
    <property type="match status" value="1"/>
</dbReference>
<evidence type="ECO:0000256" key="2">
    <source>
        <dbReference type="ARBA" id="ARBA00023125"/>
    </source>
</evidence>
<dbReference type="Proteomes" id="UP000031843">
    <property type="component" value="Chromosome secondary"/>
</dbReference>
<evidence type="ECO:0000313" key="7">
    <source>
        <dbReference type="EMBL" id="AJG24487.1"/>
    </source>
</evidence>
<gene>
    <name evidence="7" type="ORF">RR42_s2906</name>
</gene>
<dbReference type="GO" id="GO:0003677">
    <property type="term" value="F:DNA binding"/>
    <property type="evidence" value="ECO:0007669"/>
    <property type="project" value="UniProtKB-KW"/>
</dbReference>
<dbReference type="InterPro" id="IPR000792">
    <property type="entry name" value="Tscrpt_reg_LuxR_C"/>
</dbReference>
<feature type="modified residue" description="4-aspartylphosphate" evidence="4">
    <location>
        <position position="69"/>
    </location>
</feature>
<dbReference type="GO" id="GO:0006355">
    <property type="term" value="P:regulation of DNA-templated transcription"/>
    <property type="evidence" value="ECO:0007669"/>
    <property type="project" value="InterPro"/>
</dbReference>
<evidence type="ECO:0000313" key="8">
    <source>
        <dbReference type="Proteomes" id="UP000031843"/>
    </source>
</evidence>
<dbReference type="PROSITE" id="PS50043">
    <property type="entry name" value="HTH_LUXR_2"/>
    <property type="match status" value="1"/>
</dbReference>
<dbReference type="InterPro" id="IPR036388">
    <property type="entry name" value="WH-like_DNA-bd_sf"/>
</dbReference>
<evidence type="ECO:0000256" key="3">
    <source>
        <dbReference type="ARBA" id="ARBA00023163"/>
    </source>
</evidence>
<accession>A0A0C4YFB3</accession>
<dbReference type="RefSeq" id="WP_043356651.1">
    <property type="nucleotide sequence ID" value="NZ_CP010537.1"/>
</dbReference>
<dbReference type="PANTHER" id="PTHR44688">
    <property type="entry name" value="DNA-BINDING TRANSCRIPTIONAL ACTIVATOR DEVR_DOSR"/>
    <property type="match status" value="1"/>
</dbReference>
<feature type="domain" description="HTH luxR-type" evidence="5">
    <location>
        <begin position="150"/>
        <end position="215"/>
    </location>
</feature>
<dbReference type="PANTHER" id="PTHR44688:SF16">
    <property type="entry name" value="DNA-BINDING TRANSCRIPTIONAL ACTIVATOR DEVR_DOSR"/>
    <property type="match status" value="1"/>
</dbReference>